<name>X5GY46_DEIDV</name>
<dbReference type="STRING" id="546414.Deide_22531"/>
<dbReference type="Proteomes" id="UP000002208">
    <property type="component" value="Chromosome"/>
</dbReference>
<protein>
    <submittedName>
        <fullName evidence="1">Uncharacterized protein</fullName>
    </submittedName>
</protein>
<dbReference type="RefSeq" id="WP_041227276.1">
    <property type="nucleotide sequence ID" value="NC_012526.1"/>
</dbReference>
<dbReference type="AlphaFoldDB" id="X5GY46"/>
<evidence type="ECO:0000313" key="1">
    <source>
        <dbReference type="EMBL" id="AHX26534.1"/>
    </source>
</evidence>
<accession>X5GY46</accession>
<proteinExistence type="predicted"/>
<dbReference type="EMBL" id="CP001114">
    <property type="protein sequence ID" value="AHX26534.1"/>
    <property type="molecule type" value="Genomic_DNA"/>
</dbReference>
<organism evidence="1 2">
    <name type="scientific">Deinococcus deserti (strain DSM 17065 / CIP 109153 / LMG 22923 / VCD115)</name>
    <dbReference type="NCBI Taxonomy" id="546414"/>
    <lineage>
        <taxon>Bacteria</taxon>
        <taxon>Thermotogati</taxon>
        <taxon>Deinococcota</taxon>
        <taxon>Deinococci</taxon>
        <taxon>Deinococcales</taxon>
        <taxon>Deinococcaceae</taxon>
        <taxon>Deinococcus</taxon>
    </lineage>
</organism>
<keyword evidence="2" id="KW-1185">Reference proteome</keyword>
<dbReference type="PaxDb" id="546414-Deide_22531"/>
<dbReference type="KEGG" id="ddr:Deide_22531"/>
<gene>
    <name evidence="1" type="ordered locus">Deide_22531</name>
</gene>
<sequence>MTGFDPQQNWLAQLPRIYVAGGRQIGRDAADKFRTLRNAGGVAAAAATSGGWFSEELMKTYIVGAADHHKKNPGWTLDAADHQAGMTKLLEDWKKNLVTANTGFIPELQGGRLLLGAPYDRFVKAQASIGGTSSTTVVHELQYTGDH</sequence>
<dbReference type="HOGENOM" id="CLU_1765012_0_0_0"/>
<evidence type="ECO:0000313" key="2">
    <source>
        <dbReference type="Proteomes" id="UP000002208"/>
    </source>
</evidence>
<reference evidence="1 2" key="1">
    <citation type="journal article" date="2009" name="PLoS Genet.">
        <title>Alliance of proteomics and genomics to unravel the specificities of Sahara bacterium Deinococcus deserti.</title>
        <authorList>
            <person name="de Groot A."/>
            <person name="Dulermo R."/>
            <person name="Ortet P."/>
            <person name="Blanchard L."/>
            <person name="Guerin P."/>
            <person name="Fernandez B."/>
            <person name="Vacherie B."/>
            <person name="Dossat C."/>
            <person name="Jolivet E."/>
            <person name="Siguier P."/>
            <person name="Chandler M."/>
            <person name="Barakat M."/>
            <person name="Dedieu A."/>
            <person name="Barbe V."/>
            <person name="Heulin T."/>
            <person name="Sommer S."/>
            <person name="Achouak W."/>
            <person name="Armengaud J."/>
        </authorList>
    </citation>
    <scope>NUCLEOTIDE SEQUENCE [LARGE SCALE GENOMIC DNA]</scope>
    <source>
        <strain evidence="2">DSM 17065 / CIP 109153 / LMG 22923 / VCD115</strain>
    </source>
</reference>